<dbReference type="Proteomes" id="UP000188147">
    <property type="component" value="Chromosome"/>
</dbReference>
<protein>
    <submittedName>
        <fullName evidence="2">GNAT family acetyltransferase</fullName>
    </submittedName>
</protein>
<dbReference type="Pfam" id="PF13673">
    <property type="entry name" value="Acetyltransf_10"/>
    <property type="match status" value="1"/>
</dbReference>
<dbReference type="SUPFAM" id="SSF55729">
    <property type="entry name" value="Acyl-CoA N-acyltransferases (Nat)"/>
    <property type="match status" value="1"/>
</dbReference>
<proteinExistence type="predicted"/>
<dbReference type="PANTHER" id="PTHR43233">
    <property type="entry name" value="FAMILY N-ACETYLTRANSFERASE, PUTATIVE (AFU_ORTHOLOGUE AFUA_6G03350)-RELATED"/>
    <property type="match status" value="1"/>
</dbReference>
<dbReference type="InterPro" id="IPR000182">
    <property type="entry name" value="GNAT_dom"/>
</dbReference>
<dbReference type="PANTHER" id="PTHR43233:SF1">
    <property type="entry name" value="FAMILY N-ACETYLTRANSFERASE, PUTATIVE (AFU_ORTHOLOGUE AFUA_6G03350)-RELATED"/>
    <property type="match status" value="1"/>
</dbReference>
<keyword evidence="3" id="KW-1185">Reference proteome</keyword>
<evidence type="ECO:0000259" key="1">
    <source>
        <dbReference type="PROSITE" id="PS51186"/>
    </source>
</evidence>
<name>A0ABM6HUH4_9LACO</name>
<dbReference type="PROSITE" id="PS51186">
    <property type="entry name" value="GNAT"/>
    <property type="match status" value="1"/>
</dbReference>
<accession>A0ABM6HUH4</accession>
<feature type="domain" description="N-acetyltransferase" evidence="1">
    <location>
        <begin position="5"/>
        <end position="136"/>
    </location>
</feature>
<dbReference type="CDD" id="cd04301">
    <property type="entry name" value="NAT_SF"/>
    <property type="match status" value="1"/>
</dbReference>
<organism evidence="2 3">
    <name type="scientific">Leuconostoc garlicum</name>
    <dbReference type="NCBI Taxonomy" id="255248"/>
    <lineage>
        <taxon>Bacteria</taxon>
        <taxon>Bacillati</taxon>
        <taxon>Bacillota</taxon>
        <taxon>Bacilli</taxon>
        <taxon>Lactobacillales</taxon>
        <taxon>Lactobacillaceae</taxon>
        <taxon>Leuconostoc</taxon>
    </lineage>
</organism>
<dbReference type="InterPro" id="IPR016181">
    <property type="entry name" value="Acyl_CoA_acyltransferase"/>
</dbReference>
<dbReference type="EMBL" id="CP016329">
    <property type="protein sequence ID" value="AQN80034.1"/>
    <property type="molecule type" value="Genomic_DNA"/>
</dbReference>
<evidence type="ECO:0000313" key="2">
    <source>
        <dbReference type="EMBL" id="AQN80034.1"/>
    </source>
</evidence>
<dbReference type="RefSeq" id="WP_077282762.1">
    <property type="nucleotide sequence ID" value="NZ_CP016329.1"/>
</dbReference>
<evidence type="ECO:0000313" key="3">
    <source>
        <dbReference type="Proteomes" id="UP000188147"/>
    </source>
</evidence>
<dbReference type="InterPro" id="IPR053144">
    <property type="entry name" value="Acetyltransferase_Butenolide"/>
</dbReference>
<sequence length="136" mass="15705">MITYKEMKAISPSDLKDLYNSVQWFAYTRDLNGLEQAIRQSLCVITAWDDQKLVGLVRVVGDGLTIIYIQDLLVQPNYQNQKIGTTLMTTVLNRYKQVRQRVLLTDDAPDVRKFYEKNGFISVDQGNIVAFYNFSQ</sequence>
<dbReference type="Gene3D" id="3.40.630.30">
    <property type="match status" value="1"/>
</dbReference>
<reference evidence="2 3" key="1">
    <citation type="submission" date="2016-06" db="EMBL/GenBank/DDBJ databases">
        <authorList>
            <person name="Kim H.J."/>
        </authorList>
    </citation>
    <scope>NUCLEOTIDE SEQUENCE [LARGE SCALE GENOMIC DNA]</scope>
    <source>
        <strain evidence="2 3">KFRI01</strain>
    </source>
</reference>
<gene>
    <name evidence="2" type="ORF">A9176_06595</name>
</gene>